<organism evidence="1 2">
    <name type="scientific">Rotaria magnacalcarata</name>
    <dbReference type="NCBI Taxonomy" id="392030"/>
    <lineage>
        <taxon>Eukaryota</taxon>
        <taxon>Metazoa</taxon>
        <taxon>Spiralia</taxon>
        <taxon>Gnathifera</taxon>
        <taxon>Rotifera</taxon>
        <taxon>Eurotatoria</taxon>
        <taxon>Bdelloidea</taxon>
        <taxon>Philodinida</taxon>
        <taxon>Philodinidae</taxon>
        <taxon>Rotaria</taxon>
    </lineage>
</organism>
<proteinExistence type="predicted"/>
<accession>A0A8S3JW84</accession>
<evidence type="ECO:0000313" key="2">
    <source>
        <dbReference type="Proteomes" id="UP000676336"/>
    </source>
</evidence>
<sequence length="85" mass="10070">MRQEVKSRWTIEEKLVLNQIEKQNWQPNHDSNPVCVSSTNIAQRRLLFEKRLDLSIVEESGGFVQIDSFIFPYVKCLNENKIYLN</sequence>
<comment type="caution">
    <text evidence="1">The sequence shown here is derived from an EMBL/GenBank/DDBJ whole genome shotgun (WGS) entry which is preliminary data.</text>
</comment>
<protein>
    <submittedName>
        <fullName evidence="1">Uncharacterized protein</fullName>
    </submittedName>
</protein>
<dbReference type="Proteomes" id="UP000676336">
    <property type="component" value="Unassembled WGS sequence"/>
</dbReference>
<feature type="non-terminal residue" evidence="1">
    <location>
        <position position="1"/>
    </location>
</feature>
<evidence type="ECO:0000313" key="1">
    <source>
        <dbReference type="EMBL" id="CAF5224127.1"/>
    </source>
</evidence>
<name>A0A8S3JW84_9BILA</name>
<dbReference type="AlphaFoldDB" id="A0A8S3JW84"/>
<dbReference type="EMBL" id="CAJOBI010356446">
    <property type="protein sequence ID" value="CAF5224127.1"/>
    <property type="molecule type" value="Genomic_DNA"/>
</dbReference>
<gene>
    <name evidence="1" type="ORF">SMN809_LOCUS83653</name>
</gene>
<reference evidence="1" key="1">
    <citation type="submission" date="2021-02" db="EMBL/GenBank/DDBJ databases">
        <authorList>
            <person name="Nowell W R."/>
        </authorList>
    </citation>
    <scope>NUCLEOTIDE SEQUENCE</scope>
</reference>